<organism evidence="1 2">
    <name type="scientific">Dendrosporobacter quercicolus</name>
    <dbReference type="NCBI Taxonomy" id="146817"/>
    <lineage>
        <taxon>Bacteria</taxon>
        <taxon>Bacillati</taxon>
        <taxon>Bacillota</taxon>
        <taxon>Negativicutes</taxon>
        <taxon>Selenomonadales</taxon>
        <taxon>Sporomusaceae</taxon>
        <taxon>Dendrosporobacter</taxon>
    </lineage>
</organism>
<name>A0A1G9QHR5_9FIRM</name>
<dbReference type="Proteomes" id="UP000214880">
    <property type="component" value="Unassembled WGS sequence"/>
</dbReference>
<sequence length="88" mass="10210">MAVNRFSIQDLNCYYHCRMLVAGNIHCMILREVRYEHEWHERKDQVLPARGCFQLGGSLTSGHGLGAFYLSQGVRINKPANMTGWWIR</sequence>
<reference evidence="1 2" key="1">
    <citation type="submission" date="2016-10" db="EMBL/GenBank/DDBJ databases">
        <authorList>
            <person name="de Groot N.N."/>
        </authorList>
    </citation>
    <scope>NUCLEOTIDE SEQUENCE [LARGE SCALE GENOMIC DNA]</scope>
    <source>
        <strain evidence="1 2">DSM 1736</strain>
    </source>
</reference>
<gene>
    <name evidence="1" type="ORF">SAMN04488502_102172</name>
</gene>
<dbReference type="STRING" id="146817.SAMN04488502_102172"/>
<protein>
    <submittedName>
        <fullName evidence="1">Uncharacterized protein</fullName>
    </submittedName>
</protein>
<evidence type="ECO:0000313" key="2">
    <source>
        <dbReference type="Proteomes" id="UP000214880"/>
    </source>
</evidence>
<accession>A0A1G9QHR5</accession>
<keyword evidence="2" id="KW-1185">Reference proteome</keyword>
<dbReference type="AlphaFoldDB" id="A0A1G9QHR5"/>
<proteinExistence type="predicted"/>
<dbReference type="EMBL" id="FNHB01000002">
    <property type="protein sequence ID" value="SDM10301.1"/>
    <property type="molecule type" value="Genomic_DNA"/>
</dbReference>
<evidence type="ECO:0000313" key="1">
    <source>
        <dbReference type="EMBL" id="SDM10301.1"/>
    </source>
</evidence>